<feature type="transmembrane region" description="Helical" evidence="1">
    <location>
        <begin position="6"/>
        <end position="25"/>
    </location>
</feature>
<accession>C5BKA3</accession>
<dbReference type="KEGG" id="ttu:TERTU_2362"/>
<evidence type="ECO:0000313" key="3">
    <source>
        <dbReference type="Proteomes" id="UP000009080"/>
    </source>
</evidence>
<protein>
    <submittedName>
        <fullName evidence="2">Uncharacterized protein</fullName>
    </submittedName>
</protein>
<dbReference type="AlphaFoldDB" id="C5BKA3"/>
<evidence type="ECO:0000256" key="1">
    <source>
        <dbReference type="SAM" id="Phobius"/>
    </source>
</evidence>
<gene>
    <name evidence="2" type="ordered locus">TERTU_2362</name>
</gene>
<evidence type="ECO:0000313" key="2">
    <source>
        <dbReference type="EMBL" id="ACR11581.1"/>
    </source>
</evidence>
<name>C5BKA3_TERTT</name>
<dbReference type="Proteomes" id="UP000009080">
    <property type="component" value="Chromosome"/>
</dbReference>
<proteinExistence type="predicted"/>
<dbReference type="EMBL" id="CP001614">
    <property type="protein sequence ID" value="ACR11581.1"/>
    <property type="molecule type" value="Genomic_DNA"/>
</dbReference>
<organism evidence="2 3">
    <name type="scientific">Teredinibacter turnerae (strain ATCC 39867 / T7901)</name>
    <dbReference type="NCBI Taxonomy" id="377629"/>
    <lineage>
        <taxon>Bacteria</taxon>
        <taxon>Pseudomonadati</taxon>
        <taxon>Pseudomonadota</taxon>
        <taxon>Gammaproteobacteria</taxon>
        <taxon>Cellvibrionales</taxon>
        <taxon>Cellvibrionaceae</taxon>
        <taxon>Teredinibacter</taxon>
    </lineage>
</organism>
<keyword evidence="1" id="KW-0812">Transmembrane</keyword>
<keyword evidence="3" id="KW-1185">Reference proteome</keyword>
<dbReference type="HOGENOM" id="CLU_3297794_0_0_6"/>
<keyword evidence="1" id="KW-1133">Transmembrane helix</keyword>
<sequence length="40" mass="4417">MANSAIMLWILAGVIYLVVISTINADRTRLLNLMKDRGGL</sequence>
<keyword evidence="1" id="KW-0472">Membrane</keyword>
<reference evidence="2 3" key="1">
    <citation type="journal article" date="2009" name="PLoS ONE">
        <title>The complete genome of Teredinibacter turnerae T7901: an intracellular endosymbiont of marine wood-boring bivalves (shipworms).</title>
        <authorList>
            <person name="Yang J.C."/>
            <person name="Madupu R."/>
            <person name="Durkin A.S."/>
            <person name="Ekborg N.A."/>
            <person name="Pedamallu C.S."/>
            <person name="Hostetler J.B."/>
            <person name="Radune D."/>
            <person name="Toms B.S."/>
            <person name="Henrissat B."/>
            <person name="Coutinho P.M."/>
            <person name="Schwarz S."/>
            <person name="Field L."/>
            <person name="Trindade-Silva A.E."/>
            <person name="Soares C.A.G."/>
            <person name="Elshahawi S."/>
            <person name="Hanora A."/>
            <person name="Schmidt E.W."/>
            <person name="Haygood M.G."/>
            <person name="Posfai J."/>
            <person name="Benner J."/>
            <person name="Madinger C."/>
            <person name="Nove J."/>
            <person name="Anton B."/>
            <person name="Chaudhary K."/>
            <person name="Foster J."/>
            <person name="Holman A."/>
            <person name="Kumar S."/>
            <person name="Lessard P.A."/>
            <person name="Luyten Y.A."/>
            <person name="Slatko B."/>
            <person name="Wood N."/>
            <person name="Wu B."/>
            <person name="Teplitski M."/>
            <person name="Mougous J.D."/>
            <person name="Ward N."/>
            <person name="Eisen J.A."/>
            <person name="Badger J.H."/>
            <person name="Distel D.L."/>
        </authorList>
    </citation>
    <scope>NUCLEOTIDE SEQUENCE [LARGE SCALE GENOMIC DNA]</scope>
    <source>
        <strain evidence="3">ATCC 39867 / T7901</strain>
    </source>
</reference>